<sequence>MKRRLPGDKLIWRALRPILRVPFIKRYNLYGIGMEKLPRPPFILIGNHAYFIDAVLIEALTSFPIVWAVAAGNFDNPFSGPILRAAGAIQKRKGVPDIPAMRKMIEVVSNGGVLGLMPEGSVTWDGEFGEVPPGTDRFLERLDVPVVAARMSGAYLTKPRWADHHRWGRIEVEFKSFAGKEALDFLSEASDWRWQEEKKVMFKGRNKAEGIEKIIWFCEKCGEFQTVKASGDSAICDKCGTSLTVDDYGLVSGRTVPEIIGIQREILAEHIALNGGIEVGEGTVTEMEIGSGAKTSYAGRVSMNSRELRIGERSYLLPKIRGLSNFLKRITEFNYEHSIVRLMTGSSSLLLFWAHRYFSHPHGS</sequence>
<evidence type="ECO:0000313" key="3">
    <source>
        <dbReference type="Proteomes" id="UP000002881"/>
    </source>
</evidence>
<keyword evidence="2" id="KW-0808">Transferase</keyword>
<evidence type="ECO:0000313" key="2">
    <source>
        <dbReference type="EMBL" id="AFK08255.1"/>
    </source>
</evidence>
<dbReference type="RefSeq" id="WP_006487256.1">
    <property type="nucleotide sequence ID" value="NC_017934.1"/>
</dbReference>
<proteinExistence type="predicted"/>
<evidence type="ECO:0000259" key="1">
    <source>
        <dbReference type="SMART" id="SM00563"/>
    </source>
</evidence>
<dbReference type="HOGENOM" id="CLU_760328_0_0_0"/>
<name>I2F8K2_9BACT</name>
<dbReference type="GO" id="GO:0016746">
    <property type="term" value="F:acyltransferase activity"/>
    <property type="evidence" value="ECO:0007669"/>
    <property type="project" value="UniProtKB-KW"/>
</dbReference>
<dbReference type="Pfam" id="PF01553">
    <property type="entry name" value="Acyltransferase"/>
    <property type="match status" value="1"/>
</dbReference>
<protein>
    <submittedName>
        <fullName evidence="2">1-acyl-sn-glycerol-3-phosphate acyltransferase</fullName>
    </submittedName>
</protein>
<dbReference type="AlphaFoldDB" id="I2F8K2"/>
<dbReference type="STRING" id="660470.Theba_2655"/>
<dbReference type="KEGG" id="mpg:Theba_2655"/>
<dbReference type="InterPro" id="IPR002123">
    <property type="entry name" value="Plipid/glycerol_acylTrfase"/>
</dbReference>
<dbReference type="GeneID" id="87108353"/>
<dbReference type="SUPFAM" id="SSF69593">
    <property type="entry name" value="Glycerol-3-phosphate (1)-acyltransferase"/>
    <property type="match status" value="1"/>
</dbReference>
<dbReference type="PROSITE" id="PS50890">
    <property type="entry name" value="PUA"/>
    <property type="match status" value="1"/>
</dbReference>
<keyword evidence="3" id="KW-1185">Reference proteome</keyword>
<dbReference type="Proteomes" id="UP000002881">
    <property type="component" value="Chromosome"/>
</dbReference>
<dbReference type="EMBL" id="CP003532">
    <property type="protein sequence ID" value="AFK08255.1"/>
    <property type="molecule type" value="Genomic_DNA"/>
</dbReference>
<dbReference type="SMART" id="SM00563">
    <property type="entry name" value="PlsC"/>
    <property type="match status" value="1"/>
</dbReference>
<dbReference type="CDD" id="cd07989">
    <property type="entry name" value="LPLAT_AGPAT-like"/>
    <property type="match status" value="1"/>
</dbReference>
<gene>
    <name evidence="2" type="ORF">Theba_2655</name>
</gene>
<dbReference type="eggNOG" id="COG0204">
    <property type="taxonomic scope" value="Bacteria"/>
</dbReference>
<feature type="domain" description="Phospholipid/glycerol acyltransferase" evidence="1">
    <location>
        <begin position="42"/>
        <end position="154"/>
    </location>
</feature>
<accession>I2F8K2</accession>
<reference evidence="2 3" key="1">
    <citation type="journal article" date="2012" name="Genome Biol. Evol.">
        <title>Genome Sequence of the Mesophilic Thermotogales Bacterium Mesotoga prima MesG1.Ag.4.2 Reveals the Largest Thermotogales Genome To Date.</title>
        <authorList>
            <person name="Zhaxybayeva O."/>
            <person name="Swithers K.S."/>
            <person name="Foght J."/>
            <person name="Green A.G."/>
            <person name="Bruce D."/>
            <person name="Detter C."/>
            <person name="Han S."/>
            <person name="Teshima H."/>
            <person name="Han J."/>
            <person name="Woyke T."/>
            <person name="Pitluck S."/>
            <person name="Nolan M."/>
            <person name="Ivanova N."/>
            <person name="Pati A."/>
            <person name="Land M.L."/>
            <person name="Dlutek M."/>
            <person name="Doolittle W.F."/>
            <person name="Noll K.M."/>
            <person name="Nesbo C.L."/>
        </authorList>
    </citation>
    <scope>NUCLEOTIDE SEQUENCE [LARGE SCALE GENOMIC DNA]</scope>
    <source>
        <strain evidence="3">mesG1.Ag.4.2</strain>
    </source>
</reference>
<keyword evidence="2" id="KW-0012">Acyltransferase</keyword>
<organism evidence="2 3">
    <name type="scientific">Mesotoga prima MesG1.Ag.4.2</name>
    <dbReference type="NCBI Taxonomy" id="660470"/>
    <lineage>
        <taxon>Bacteria</taxon>
        <taxon>Thermotogati</taxon>
        <taxon>Thermotogota</taxon>
        <taxon>Thermotogae</taxon>
        <taxon>Kosmotogales</taxon>
        <taxon>Kosmotogaceae</taxon>
        <taxon>Mesotoga</taxon>
    </lineage>
</organism>